<reference evidence="2" key="2">
    <citation type="journal article" date="2019" name="bioRxiv">
        <title>Genomics, evolutionary history and diagnostics of the Alternaria alternata species group including apple and Asian pear pathotypes.</title>
        <authorList>
            <person name="Armitage A.D."/>
            <person name="Cockerton H.M."/>
            <person name="Sreenivasaprasad S."/>
            <person name="Woodhall J.W."/>
            <person name="Lane C.R."/>
            <person name="Harrison R.J."/>
            <person name="Clarkson J.P."/>
        </authorList>
    </citation>
    <scope>NUCLEOTIDE SEQUENCE</scope>
    <source>
        <strain evidence="2">FERA 1164</strain>
    </source>
</reference>
<dbReference type="EMBL" id="PDXB01000006">
    <property type="protein sequence ID" value="RYN33391.1"/>
    <property type="molecule type" value="Genomic_DNA"/>
</dbReference>
<feature type="region of interest" description="Disordered" evidence="1">
    <location>
        <begin position="102"/>
        <end position="135"/>
    </location>
</feature>
<reference evidence="2" key="1">
    <citation type="submission" date="2017-10" db="EMBL/GenBank/DDBJ databases">
        <authorList>
            <person name="Armitage A.D."/>
            <person name="Barbara D.J."/>
            <person name="Woodhall J.W."/>
            <person name="Sreenivasaprasad S."/>
            <person name="Lane C.R."/>
            <person name="Clarkson J.P."/>
            <person name="Harrison R.J."/>
        </authorList>
    </citation>
    <scope>NUCLEOTIDE SEQUENCE</scope>
    <source>
        <strain evidence="2">FERA 1164</strain>
    </source>
</reference>
<evidence type="ECO:0000313" key="2">
    <source>
        <dbReference type="EMBL" id="RYN33391.1"/>
    </source>
</evidence>
<dbReference type="AlphaFoldDB" id="A0AB37WUQ2"/>
<gene>
    <name evidence="2" type="ORF">AA0115_g3291</name>
</gene>
<comment type="caution">
    <text evidence="2">The sequence shown here is derived from an EMBL/GenBank/DDBJ whole genome shotgun (WGS) entry which is preliminary data.</text>
</comment>
<name>A0AB37WUQ2_9PLEO</name>
<evidence type="ECO:0000313" key="3">
    <source>
        <dbReference type="Proteomes" id="UP000292340"/>
    </source>
</evidence>
<dbReference type="Proteomes" id="UP000292340">
    <property type="component" value="Unassembled WGS sequence"/>
</dbReference>
<accession>A0AB37WUQ2</accession>
<organism evidence="2 3">
    <name type="scientific">Alternaria tenuissima</name>
    <dbReference type="NCBI Taxonomy" id="119927"/>
    <lineage>
        <taxon>Eukaryota</taxon>
        <taxon>Fungi</taxon>
        <taxon>Dikarya</taxon>
        <taxon>Ascomycota</taxon>
        <taxon>Pezizomycotina</taxon>
        <taxon>Dothideomycetes</taxon>
        <taxon>Pleosporomycetidae</taxon>
        <taxon>Pleosporales</taxon>
        <taxon>Pleosporineae</taxon>
        <taxon>Pleosporaceae</taxon>
        <taxon>Alternaria</taxon>
        <taxon>Alternaria sect. Alternaria</taxon>
        <taxon>Alternaria alternata complex</taxon>
    </lineage>
</organism>
<evidence type="ECO:0000256" key="1">
    <source>
        <dbReference type="SAM" id="MobiDB-lite"/>
    </source>
</evidence>
<proteinExistence type="predicted"/>
<sequence>MLAAHPAKLRRDSVATLDPFTFDPKLDSPGRRISDTVGLDGIVMFFEEFGVVGNVTEVTFDQYWLRESLIMSDDMDEGMQDMATRKASVCSVEETGPICHGVAQSPPQEEGLKSKFSSASSTVSMHPPEKRKRSRLRGLLSPGLPGAAFLKSPATWGQQMESW</sequence>
<protein>
    <submittedName>
        <fullName evidence="2">Uncharacterized protein</fullName>
    </submittedName>
</protein>
<feature type="compositionally biased region" description="Low complexity" evidence="1">
    <location>
        <begin position="114"/>
        <end position="124"/>
    </location>
</feature>